<evidence type="ECO:0000313" key="2">
    <source>
        <dbReference type="EMBL" id="GFH18407.1"/>
    </source>
</evidence>
<sequence length="132" mass="13571">MACPLALALNLIDQGAHSPASRWRTGAAAGAAAKLQAGQKARESTPLPTPNGTAAAGRVAAGPRGLPVVRSVAWDGLPLRGVPATENQAVQCSLEGEWRKVGLGQELCRACPVTLWVQGCRGMGVRVQVAVL</sequence>
<dbReference type="AlphaFoldDB" id="A0A699Z6Y6"/>
<reference evidence="2 3" key="1">
    <citation type="submission" date="2020-02" db="EMBL/GenBank/DDBJ databases">
        <title>Draft genome sequence of Haematococcus lacustris strain NIES-144.</title>
        <authorList>
            <person name="Morimoto D."/>
            <person name="Nakagawa S."/>
            <person name="Yoshida T."/>
            <person name="Sawayama S."/>
        </authorList>
    </citation>
    <scope>NUCLEOTIDE SEQUENCE [LARGE SCALE GENOMIC DNA]</scope>
    <source>
        <strain evidence="2 3">NIES-144</strain>
    </source>
</reference>
<comment type="caution">
    <text evidence="2">The sequence shown here is derived from an EMBL/GenBank/DDBJ whole genome shotgun (WGS) entry which is preliminary data.</text>
</comment>
<feature type="region of interest" description="Disordered" evidence="1">
    <location>
        <begin position="34"/>
        <end position="59"/>
    </location>
</feature>
<dbReference type="EMBL" id="BLLF01001297">
    <property type="protein sequence ID" value="GFH18407.1"/>
    <property type="molecule type" value="Genomic_DNA"/>
</dbReference>
<evidence type="ECO:0000313" key="3">
    <source>
        <dbReference type="Proteomes" id="UP000485058"/>
    </source>
</evidence>
<evidence type="ECO:0000256" key="1">
    <source>
        <dbReference type="SAM" id="MobiDB-lite"/>
    </source>
</evidence>
<dbReference type="Proteomes" id="UP000485058">
    <property type="component" value="Unassembled WGS sequence"/>
</dbReference>
<gene>
    <name evidence="2" type="ORF">HaLaN_15208</name>
</gene>
<organism evidence="2 3">
    <name type="scientific">Haematococcus lacustris</name>
    <name type="common">Green alga</name>
    <name type="synonym">Haematococcus pluvialis</name>
    <dbReference type="NCBI Taxonomy" id="44745"/>
    <lineage>
        <taxon>Eukaryota</taxon>
        <taxon>Viridiplantae</taxon>
        <taxon>Chlorophyta</taxon>
        <taxon>core chlorophytes</taxon>
        <taxon>Chlorophyceae</taxon>
        <taxon>CS clade</taxon>
        <taxon>Chlamydomonadales</taxon>
        <taxon>Haematococcaceae</taxon>
        <taxon>Haematococcus</taxon>
    </lineage>
</organism>
<proteinExistence type="predicted"/>
<protein>
    <submittedName>
        <fullName evidence="2">Uncharacterized protein</fullName>
    </submittedName>
</protein>
<keyword evidence="3" id="KW-1185">Reference proteome</keyword>
<accession>A0A699Z6Y6</accession>
<name>A0A699Z6Y6_HAELA</name>